<keyword evidence="11 22" id="KW-0067">ATP-binding</keyword>
<evidence type="ECO:0000256" key="13">
    <source>
        <dbReference type="ARBA" id="ARBA00022960"/>
    </source>
</evidence>
<dbReference type="GO" id="GO:0008716">
    <property type="term" value="F:D-alanine-D-alanine ligase activity"/>
    <property type="evidence" value="ECO:0007669"/>
    <property type="project" value="UniProtKB-UniRule"/>
</dbReference>
<feature type="binding site" evidence="21">
    <location>
        <position position="257"/>
    </location>
    <ligand>
        <name>Mg(2+)</name>
        <dbReference type="ChEBI" id="CHEBI:18420"/>
        <label>1</label>
    </ligand>
</feature>
<keyword evidence="14 19" id="KW-0573">Peptidoglycan synthesis</keyword>
<dbReference type="GO" id="GO:0009252">
    <property type="term" value="P:peptidoglycan biosynthetic process"/>
    <property type="evidence" value="ECO:0007669"/>
    <property type="project" value="UniProtKB-UniRule"/>
</dbReference>
<dbReference type="NCBIfam" id="NF002378">
    <property type="entry name" value="PRK01372.1"/>
    <property type="match status" value="1"/>
</dbReference>
<dbReference type="GO" id="GO:0005829">
    <property type="term" value="C:cytosol"/>
    <property type="evidence" value="ECO:0007669"/>
    <property type="project" value="UniProtKB-ARBA"/>
</dbReference>
<comment type="cofactor">
    <cofactor evidence="21">
        <name>Mg(2+)</name>
        <dbReference type="ChEBI" id="CHEBI:18420"/>
    </cofactor>
    <cofactor evidence="21">
        <name>Mn(2+)</name>
        <dbReference type="ChEBI" id="CHEBI:29035"/>
    </cofactor>
    <text evidence="21">Binds 2 magnesium or manganese ions per subunit.</text>
</comment>
<dbReference type="PANTHER" id="PTHR23132">
    <property type="entry name" value="D-ALANINE--D-ALANINE LIGASE"/>
    <property type="match status" value="1"/>
</dbReference>
<dbReference type="PROSITE" id="PS50975">
    <property type="entry name" value="ATP_GRASP"/>
    <property type="match status" value="1"/>
</dbReference>
<keyword evidence="16 19" id="KW-0961">Cell wall biogenesis/degradation</keyword>
<gene>
    <name evidence="19 24" type="primary">ddl</name>
    <name evidence="24" type="ORF">MPL1_05644</name>
</gene>
<dbReference type="Proteomes" id="UP000012019">
    <property type="component" value="Unassembled WGS sequence"/>
</dbReference>
<feature type="domain" description="ATP-grasp" evidence="23">
    <location>
        <begin position="108"/>
        <end position="303"/>
    </location>
</feature>
<comment type="cofactor">
    <cofactor evidence="1">
        <name>Mn(2+)</name>
        <dbReference type="ChEBI" id="CHEBI:29035"/>
    </cofactor>
</comment>
<comment type="subcellular location">
    <subcellularLocation>
        <location evidence="3 19">Cytoplasm</location>
    </subcellularLocation>
</comment>
<evidence type="ECO:0000256" key="9">
    <source>
        <dbReference type="ARBA" id="ARBA00022723"/>
    </source>
</evidence>
<dbReference type="AlphaFoldDB" id="M7P1I8"/>
<proteinExistence type="inferred from homology"/>
<dbReference type="PANTHER" id="PTHR23132:SF23">
    <property type="entry name" value="D-ALANINE--D-ALANINE LIGASE B"/>
    <property type="match status" value="1"/>
</dbReference>
<dbReference type="PIRSF" id="PIRSF039102">
    <property type="entry name" value="Ddl/VanB"/>
    <property type="match status" value="1"/>
</dbReference>
<organism evidence="24 25">
    <name type="scientific">Methylophaga lonarensis MPL</name>
    <dbReference type="NCBI Taxonomy" id="1286106"/>
    <lineage>
        <taxon>Bacteria</taxon>
        <taxon>Pseudomonadati</taxon>
        <taxon>Pseudomonadota</taxon>
        <taxon>Gammaproteobacteria</taxon>
        <taxon>Thiotrichales</taxon>
        <taxon>Piscirickettsiaceae</taxon>
        <taxon>Methylophaga</taxon>
    </lineage>
</organism>
<dbReference type="InterPro" id="IPR000291">
    <property type="entry name" value="D-Ala_lig_Van_CS"/>
</dbReference>
<accession>M7P1I8</accession>
<dbReference type="Gene3D" id="3.40.50.20">
    <property type="match status" value="1"/>
</dbReference>
<evidence type="ECO:0000256" key="10">
    <source>
        <dbReference type="ARBA" id="ARBA00022741"/>
    </source>
</evidence>
<feature type="binding site" evidence="21">
    <location>
        <position position="270"/>
    </location>
    <ligand>
        <name>Mg(2+)</name>
        <dbReference type="ChEBI" id="CHEBI:18420"/>
        <label>1</label>
    </ligand>
</feature>
<evidence type="ECO:0000256" key="6">
    <source>
        <dbReference type="ARBA" id="ARBA00012216"/>
    </source>
</evidence>
<dbReference type="HAMAP" id="MF_00047">
    <property type="entry name" value="Dala_Dala_lig"/>
    <property type="match status" value="1"/>
</dbReference>
<evidence type="ECO:0000256" key="2">
    <source>
        <dbReference type="ARBA" id="ARBA00003921"/>
    </source>
</evidence>
<comment type="pathway">
    <text evidence="18">Glycan biosynthesis.</text>
</comment>
<evidence type="ECO:0000256" key="7">
    <source>
        <dbReference type="ARBA" id="ARBA00022490"/>
    </source>
</evidence>
<evidence type="ECO:0000313" key="25">
    <source>
        <dbReference type="Proteomes" id="UP000012019"/>
    </source>
</evidence>
<evidence type="ECO:0000256" key="11">
    <source>
        <dbReference type="ARBA" id="ARBA00022840"/>
    </source>
</evidence>
<protein>
    <recommendedName>
        <fullName evidence="6 19">D-alanine--D-alanine ligase</fullName>
        <ecNumber evidence="6 19">6.3.2.4</ecNumber>
    </recommendedName>
    <alternativeName>
        <fullName evidence="19">D-Ala-D-Ala ligase</fullName>
    </alternativeName>
    <alternativeName>
        <fullName evidence="19">D-alanylalanine synthetase</fullName>
    </alternativeName>
</protein>
<keyword evidence="7 19" id="KW-0963">Cytoplasm</keyword>
<dbReference type="InterPro" id="IPR011127">
    <property type="entry name" value="Dala_Dala_lig_N"/>
</dbReference>
<dbReference type="SUPFAM" id="SSF52440">
    <property type="entry name" value="PreATP-grasp domain"/>
    <property type="match status" value="1"/>
</dbReference>
<dbReference type="GO" id="GO:0046872">
    <property type="term" value="F:metal ion binding"/>
    <property type="evidence" value="ECO:0007669"/>
    <property type="project" value="UniProtKB-KW"/>
</dbReference>
<evidence type="ECO:0000256" key="8">
    <source>
        <dbReference type="ARBA" id="ARBA00022598"/>
    </source>
</evidence>
<feature type="active site" evidence="20">
    <location>
        <position position="150"/>
    </location>
</feature>
<dbReference type="PROSITE" id="PS00843">
    <property type="entry name" value="DALA_DALA_LIGASE_1"/>
    <property type="match status" value="1"/>
</dbReference>
<keyword evidence="25" id="KW-1185">Reference proteome</keyword>
<dbReference type="RefSeq" id="WP_009726134.1">
    <property type="nucleotide sequence ID" value="NZ_APHR01000027.1"/>
</dbReference>
<dbReference type="SUPFAM" id="SSF56059">
    <property type="entry name" value="Glutathione synthetase ATP-binding domain-like"/>
    <property type="match status" value="1"/>
</dbReference>
<dbReference type="eggNOG" id="COG1181">
    <property type="taxonomic scope" value="Bacteria"/>
</dbReference>
<reference evidence="24 25" key="1">
    <citation type="journal article" date="2013" name="Genome Announc.">
        <title>Draft Genome Sequence of Methylophaga lonarensis MPLT, a Haloalkaliphilic (Non-Methane-Utilizing) Methylotroph.</title>
        <authorList>
            <person name="Shetty S.A."/>
            <person name="Marathe N.P."/>
            <person name="Munot H."/>
            <person name="Antony C.P."/>
            <person name="Dhotre D.P."/>
            <person name="Murrell J.C."/>
            <person name="Shouche Y.S."/>
        </authorList>
    </citation>
    <scope>NUCLEOTIDE SEQUENCE [LARGE SCALE GENOMIC DNA]</scope>
    <source>
        <strain evidence="24 25">MPL</strain>
    </source>
</reference>
<dbReference type="EC" id="6.3.2.4" evidence="6 19"/>
<evidence type="ECO:0000256" key="4">
    <source>
        <dbReference type="ARBA" id="ARBA00004752"/>
    </source>
</evidence>
<comment type="function">
    <text evidence="2 19">Cell wall formation.</text>
</comment>
<dbReference type="PATRIC" id="fig|1286106.3.peg.1131"/>
<keyword evidence="12 21" id="KW-0460">Magnesium</keyword>
<feature type="active site" evidence="20">
    <location>
        <position position="281"/>
    </location>
</feature>
<comment type="catalytic activity">
    <reaction evidence="17 19">
        <text>2 D-alanine + ATP = D-alanyl-D-alanine + ADP + phosphate + H(+)</text>
        <dbReference type="Rhea" id="RHEA:11224"/>
        <dbReference type="ChEBI" id="CHEBI:15378"/>
        <dbReference type="ChEBI" id="CHEBI:30616"/>
        <dbReference type="ChEBI" id="CHEBI:43474"/>
        <dbReference type="ChEBI" id="CHEBI:57416"/>
        <dbReference type="ChEBI" id="CHEBI:57822"/>
        <dbReference type="ChEBI" id="CHEBI:456216"/>
        <dbReference type="EC" id="6.3.2.4"/>
    </reaction>
</comment>
<evidence type="ECO:0000256" key="15">
    <source>
        <dbReference type="ARBA" id="ARBA00023211"/>
    </source>
</evidence>
<keyword evidence="10 22" id="KW-0547">Nucleotide-binding</keyword>
<keyword evidence="8 19" id="KW-0436">Ligase</keyword>
<feature type="binding site" evidence="21">
    <location>
        <position position="270"/>
    </location>
    <ligand>
        <name>Mg(2+)</name>
        <dbReference type="ChEBI" id="CHEBI:18420"/>
        <label>2</label>
    </ligand>
</feature>
<sequence>MMQQDVTRFGRVAVLMGGRSAEREISLRSGQAVLHALREQAVDAHGVDVAADIAQQLLTGRFDRAFIVLHGRGGEDGEIQGLLRSLGIPFTGSDISAAVLSMNKRLSKYVWLQQGLPTPNFERIVADTDPEQLVEKLGLPLVIKPVNEGSSIGMSKVNNVADLQDAIAEAARFDADLIAEQWVDGAEYTVSILANEALPVIRLQTPREFYDFEAKYQANTTEYLCPCGLDAQAEVECKRLALQAFSALGMEGWGRVDVMRHHNGQFYLLEANSVPGMTDHSLVPMAAKAAGLDFGALCLSILQTTLEGDG</sequence>
<comment type="similarity">
    <text evidence="5 19">Belongs to the D-alanine--D-alanine ligase family.</text>
</comment>
<dbReference type="NCBIfam" id="TIGR01205">
    <property type="entry name" value="D_ala_D_alaTIGR"/>
    <property type="match status" value="1"/>
</dbReference>
<feature type="binding site" evidence="21">
    <location>
        <position position="272"/>
    </location>
    <ligand>
        <name>Mg(2+)</name>
        <dbReference type="ChEBI" id="CHEBI:18420"/>
        <label>2</label>
    </ligand>
</feature>
<evidence type="ECO:0000256" key="17">
    <source>
        <dbReference type="ARBA" id="ARBA00047614"/>
    </source>
</evidence>
<evidence type="ECO:0000313" key="24">
    <source>
        <dbReference type="EMBL" id="EMR13346.1"/>
    </source>
</evidence>
<dbReference type="GO" id="GO:0071555">
    <property type="term" value="P:cell wall organization"/>
    <property type="evidence" value="ECO:0007669"/>
    <property type="project" value="UniProtKB-KW"/>
</dbReference>
<evidence type="ECO:0000256" key="18">
    <source>
        <dbReference type="ARBA" id="ARBA00060592"/>
    </source>
</evidence>
<dbReference type="InterPro" id="IPR005905">
    <property type="entry name" value="D_ala_D_ala"/>
</dbReference>
<dbReference type="GO" id="GO:0005524">
    <property type="term" value="F:ATP binding"/>
    <property type="evidence" value="ECO:0007669"/>
    <property type="project" value="UniProtKB-UniRule"/>
</dbReference>
<dbReference type="PROSITE" id="PS00844">
    <property type="entry name" value="DALA_DALA_LIGASE_2"/>
    <property type="match status" value="1"/>
</dbReference>
<dbReference type="Gene3D" id="3.30.1490.20">
    <property type="entry name" value="ATP-grasp fold, A domain"/>
    <property type="match status" value="1"/>
</dbReference>
<dbReference type="OrthoDB" id="9813261at2"/>
<dbReference type="InterPro" id="IPR016185">
    <property type="entry name" value="PreATP-grasp_dom_sf"/>
</dbReference>
<dbReference type="EMBL" id="APHR01000027">
    <property type="protein sequence ID" value="EMR13346.1"/>
    <property type="molecule type" value="Genomic_DNA"/>
</dbReference>
<evidence type="ECO:0000256" key="16">
    <source>
        <dbReference type="ARBA" id="ARBA00023316"/>
    </source>
</evidence>
<keyword evidence="15 21" id="KW-0464">Manganese</keyword>
<evidence type="ECO:0000256" key="20">
    <source>
        <dbReference type="PIRSR" id="PIRSR039102-1"/>
    </source>
</evidence>
<keyword evidence="13 19" id="KW-0133">Cell shape</keyword>
<evidence type="ECO:0000259" key="23">
    <source>
        <dbReference type="PROSITE" id="PS50975"/>
    </source>
</evidence>
<dbReference type="UniPathway" id="UPA00219"/>
<comment type="caution">
    <text evidence="24">The sequence shown here is derived from an EMBL/GenBank/DDBJ whole genome shotgun (WGS) entry which is preliminary data.</text>
</comment>
<dbReference type="FunFam" id="3.30.470.20:FF:000008">
    <property type="entry name" value="D-alanine--D-alanine ligase"/>
    <property type="match status" value="1"/>
</dbReference>
<dbReference type="FunFam" id="3.30.1490.20:FF:000007">
    <property type="entry name" value="D-alanine--D-alanine ligase"/>
    <property type="match status" value="1"/>
</dbReference>
<evidence type="ECO:0000256" key="22">
    <source>
        <dbReference type="PROSITE-ProRule" id="PRU00409"/>
    </source>
</evidence>
<evidence type="ECO:0000256" key="5">
    <source>
        <dbReference type="ARBA" id="ARBA00010871"/>
    </source>
</evidence>
<dbReference type="Pfam" id="PF01820">
    <property type="entry name" value="Dala_Dala_lig_N"/>
    <property type="match status" value="1"/>
</dbReference>
<evidence type="ECO:0000256" key="14">
    <source>
        <dbReference type="ARBA" id="ARBA00022984"/>
    </source>
</evidence>
<name>M7P1I8_9GAMM</name>
<dbReference type="STRING" id="1286106.MPL1_05644"/>
<keyword evidence="9 21" id="KW-0479">Metal-binding</keyword>
<comment type="pathway">
    <text evidence="4 19">Cell wall biogenesis; peptidoglycan biosynthesis.</text>
</comment>
<dbReference type="Pfam" id="PF07478">
    <property type="entry name" value="Dala_Dala_lig_C"/>
    <property type="match status" value="1"/>
</dbReference>
<dbReference type="InterPro" id="IPR013815">
    <property type="entry name" value="ATP_grasp_subdomain_1"/>
</dbReference>
<dbReference type="GO" id="GO:0008360">
    <property type="term" value="P:regulation of cell shape"/>
    <property type="evidence" value="ECO:0007669"/>
    <property type="project" value="UniProtKB-KW"/>
</dbReference>
<evidence type="ECO:0000256" key="21">
    <source>
        <dbReference type="PIRSR" id="PIRSR039102-3"/>
    </source>
</evidence>
<dbReference type="InterPro" id="IPR011095">
    <property type="entry name" value="Dala_Dala_lig_C"/>
</dbReference>
<feature type="active site" evidence="20">
    <location>
        <position position="22"/>
    </location>
</feature>
<dbReference type="Gene3D" id="3.30.470.20">
    <property type="entry name" value="ATP-grasp fold, B domain"/>
    <property type="match status" value="1"/>
</dbReference>
<evidence type="ECO:0000256" key="12">
    <source>
        <dbReference type="ARBA" id="ARBA00022842"/>
    </source>
</evidence>
<evidence type="ECO:0000256" key="19">
    <source>
        <dbReference type="HAMAP-Rule" id="MF_00047"/>
    </source>
</evidence>
<evidence type="ECO:0000256" key="3">
    <source>
        <dbReference type="ARBA" id="ARBA00004496"/>
    </source>
</evidence>
<dbReference type="InterPro" id="IPR011761">
    <property type="entry name" value="ATP-grasp"/>
</dbReference>
<evidence type="ECO:0000256" key="1">
    <source>
        <dbReference type="ARBA" id="ARBA00001936"/>
    </source>
</evidence>